<dbReference type="Gene3D" id="1.50.10.130">
    <property type="entry name" value="Terpene synthase, N-terminal domain"/>
    <property type="match status" value="1"/>
</dbReference>
<evidence type="ECO:0000259" key="9">
    <source>
        <dbReference type="Pfam" id="PF03936"/>
    </source>
</evidence>
<feature type="compositionally biased region" description="Polar residues" evidence="7">
    <location>
        <begin position="1"/>
        <end position="16"/>
    </location>
</feature>
<sequence>MSSSLPASLAQHSSSGENRRSANFHPSIWGDIFLSPPSEMNVDTETQQEHDELKQKIERMLMVATDEPIHKLQLIDTIKHIGISYHFEREIEDALRDIHHHYQYEADHSLEDTCLMFRLLRENGFNVQSEIFNKFKDENGNFNVSLTRDVKGLLQLYEASHLNVDGENILEEALAFTTTQLELAKGDDGLISALVSHALNRPIRKSLPRLEARHYIPLYQQNDSHDKTLLKFAKLDFNSLQNLHKEELSNISRWWRDLDFTTKLPFARDRLVECYFWILGVYFEPQYSFAREILTKAITMASTMDDIYDVHGTFEELQLLTNAIQRWDIDCLDKLPEYMKIFFKALLNLYEEMEEAMSKQEKSYRVHYAKAAMKQLSQSYFVEAKWYNENHVPTIEKYMKNALVSCGYIMLTITSFVGMGDIVTEETFNWASNNPKIIIASSTISRLMDDIVSHKFEQERGDVASAVECFMKQHGVSEENACQELNKLVENAWKDINQELLIEPTAAAAAVPLPVLTRVLNLARVMDFLYKEGDGYTHVGNVVKTGIASLLIHQVPI</sequence>
<dbReference type="AlphaFoldDB" id="A0A6A2Y4G7"/>
<keyword evidence="11" id="KW-1185">Reference proteome</keyword>
<dbReference type="SFLD" id="SFLDS00005">
    <property type="entry name" value="Isoprenoid_Synthase_Type_I"/>
    <property type="match status" value="1"/>
</dbReference>
<feature type="domain" description="Terpene synthase N-terminal" evidence="8">
    <location>
        <begin position="28"/>
        <end position="199"/>
    </location>
</feature>
<evidence type="ECO:0000256" key="7">
    <source>
        <dbReference type="SAM" id="MobiDB-lite"/>
    </source>
</evidence>
<evidence type="ECO:0000259" key="8">
    <source>
        <dbReference type="Pfam" id="PF01397"/>
    </source>
</evidence>
<dbReference type="FunFam" id="1.50.10.130:FF:000001">
    <property type="entry name" value="Isoprene synthase, chloroplastic"/>
    <property type="match status" value="1"/>
</dbReference>
<gene>
    <name evidence="10" type="ORF">F3Y22_tig00112416pilonHSYRG00038</name>
</gene>
<dbReference type="InterPro" id="IPR034741">
    <property type="entry name" value="Terpene_cyclase-like_1_C"/>
</dbReference>
<feature type="domain" description="Terpene synthase metal-binding" evidence="9">
    <location>
        <begin position="256"/>
        <end position="495"/>
    </location>
</feature>
<dbReference type="InterPro" id="IPR050148">
    <property type="entry name" value="Terpene_synthase-like"/>
</dbReference>
<evidence type="ECO:0000256" key="2">
    <source>
        <dbReference type="ARBA" id="ARBA00002383"/>
    </source>
</evidence>
<dbReference type="GO" id="GO:0047461">
    <property type="term" value="F:(+)-delta-cadinene synthase activity"/>
    <property type="evidence" value="ECO:0007669"/>
    <property type="project" value="UniProtKB-EC"/>
</dbReference>
<dbReference type="Gene3D" id="1.10.600.10">
    <property type="entry name" value="Farnesyl Diphosphate Synthase"/>
    <property type="match status" value="1"/>
</dbReference>
<proteinExistence type="predicted"/>
<dbReference type="CDD" id="cd00684">
    <property type="entry name" value="Terpene_cyclase_plant_C1"/>
    <property type="match status" value="1"/>
</dbReference>
<dbReference type="EC" id="4.2.3.13" evidence="3"/>
<dbReference type="InterPro" id="IPR008949">
    <property type="entry name" value="Isoprenoid_synthase_dom_sf"/>
</dbReference>
<comment type="caution">
    <text evidence="10">The sequence shown here is derived from an EMBL/GenBank/DDBJ whole genome shotgun (WGS) entry which is preliminary data.</text>
</comment>
<evidence type="ECO:0000256" key="3">
    <source>
        <dbReference type="ARBA" id="ARBA00013103"/>
    </source>
</evidence>
<dbReference type="GO" id="GO:0016102">
    <property type="term" value="P:diterpenoid biosynthetic process"/>
    <property type="evidence" value="ECO:0007669"/>
    <property type="project" value="InterPro"/>
</dbReference>
<dbReference type="Pfam" id="PF01397">
    <property type="entry name" value="Terpene_synth"/>
    <property type="match status" value="1"/>
</dbReference>
<evidence type="ECO:0000256" key="4">
    <source>
        <dbReference type="ARBA" id="ARBA00022723"/>
    </source>
</evidence>
<evidence type="ECO:0000256" key="1">
    <source>
        <dbReference type="ARBA" id="ARBA00001946"/>
    </source>
</evidence>
<dbReference type="InterPro" id="IPR005630">
    <property type="entry name" value="Terpene_synthase_metal-bd"/>
</dbReference>
<dbReference type="InterPro" id="IPR001906">
    <property type="entry name" value="Terpene_synth_N"/>
</dbReference>
<name>A0A6A2Y4G7_HIBSY</name>
<dbReference type="InterPro" id="IPR044814">
    <property type="entry name" value="Terpene_cyclase_plant_C1"/>
</dbReference>
<dbReference type="SFLD" id="SFLDG01019">
    <property type="entry name" value="Terpene_Cyclase_Like_1_C_Termi"/>
    <property type="match status" value="1"/>
</dbReference>
<dbReference type="SUPFAM" id="SSF48239">
    <property type="entry name" value="Terpenoid cyclases/Protein prenyltransferases"/>
    <property type="match status" value="1"/>
</dbReference>
<dbReference type="SUPFAM" id="SSF48576">
    <property type="entry name" value="Terpenoid synthases"/>
    <property type="match status" value="1"/>
</dbReference>
<evidence type="ECO:0000256" key="5">
    <source>
        <dbReference type="ARBA" id="ARBA00022842"/>
    </source>
</evidence>
<dbReference type="InterPro" id="IPR008930">
    <property type="entry name" value="Terpenoid_cyclase/PrenylTrfase"/>
</dbReference>
<evidence type="ECO:0000256" key="6">
    <source>
        <dbReference type="ARBA" id="ARBA00023239"/>
    </source>
</evidence>
<accession>A0A6A2Y4G7</accession>
<dbReference type="GO" id="GO:0000287">
    <property type="term" value="F:magnesium ion binding"/>
    <property type="evidence" value="ECO:0007669"/>
    <property type="project" value="InterPro"/>
</dbReference>
<protein>
    <recommendedName>
        <fullName evidence="3">(+)-delta-cadinene synthase</fullName>
        <ecNumber evidence="3">4.2.3.13</ecNumber>
    </recommendedName>
</protein>
<evidence type="ECO:0000313" key="10">
    <source>
        <dbReference type="EMBL" id="KAE8667309.1"/>
    </source>
</evidence>
<dbReference type="EMBL" id="VEPZ02001577">
    <property type="protein sequence ID" value="KAE8667309.1"/>
    <property type="molecule type" value="Genomic_DNA"/>
</dbReference>
<dbReference type="FunFam" id="1.10.600.10:FF:000007">
    <property type="entry name" value="Isoprene synthase, chloroplastic"/>
    <property type="match status" value="1"/>
</dbReference>
<dbReference type="OrthoDB" id="1877784at2759"/>
<dbReference type="Proteomes" id="UP000436088">
    <property type="component" value="Unassembled WGS sequence"/>
</dbReference>
<comment type="cofactor">
    <cofactor evidence="1">
        <name>Mg(2+)</name>
        <dbReference type="ChEBI" id="CHEBI:18420"/>
    </cofactor>
</comment>
<dbReference type="PANTHER" id="PTHR31225:SF240">
    <property type="entry name" value="(+)-DELTA-CADINENE SYNTHASE"/>
    <property type="match status" value="1"/>
</dbReference>
<keyword evidence="6" id="KW-0456">Lyase</keyword>
<dbReference type="InterPro" id="IPR036965">
    <property type="entry name" value="Terpene_synth_N_sf"/>
</dbReference>
<keyword evidence="4" id="KW-0479">Metal-binding</keyword>
<evidence type="ECO:0000313" key="11">
    <source>
        <dbReference type="Proteomes" id="UP000436088"/>
    </source>
</evidence>
<organism evidence="10 11">
    <name type="scientific">Hibiscus syriacus</name>
    <name type="common">Rose of Sharon</name>
    <dbReference type="NCBI Taxonomy" id="106335"/>
    <lineage>
        <taxon>Eukaryota</taxon>
        <taxon>Viridiplantae</taxon>
        <taxon>Streptophyta</taxon>
        <taxon>Embryophyta</taxon>
        <taxon>Tracheophyta</taxon>
        <taxon>Spermatophyta</taxon>
        <taxon>Magnoliopsida</taxon>
        <taxon>eudicotyledons</taxon>
        <taxon>Gunneridae</taxon>
        <taxon>Pentapetalae</taxon>
        <taxon>rosids</taxon>
        <taxon>malvids</taxon>
        <taxon>Malvales</taxon>
        <taxon>Malvaceae</taxon>
        <taxon>Malvoideae</taxon>
        <taxon>Hibiscus</taxon>
    </lineage>
</organism>
<keyword evidence="5" id="KW-0460">Magnesium</keyword>
<dbReference type="Pfam" id="PF03936">
    <property type="entry name" value="Terpene_synth_C"/>
    <property type="match status" value="1"/>
</dbReference>
<feature type="region of interest" description="Disordered" evidence="7">
    <location>
        <begin position="1"/>
        <end position="23"/>
    </location>
</feature>
<comment type="function">
    <text evidence="2">Responsible for the cyclization of trans,trans-farnesyl diphosphate (FPP) to (+)-delta cadinene.</text>
</comment>
<reference evidence="10" key="1">
    <citation type="submission" date="2019-09" db="EMBL/GenBank/DDBJ databases">
        <title>Draft genome information of white flower Hibiscus syriacus.</title>
        <authorList>
            <person name="Kim Y.-M."/>
        </authorList>
    </citation>
    <scope>NUCLEOTIDE SEQUENCE [LARGE SCALE GENOMIC DNA]</scope>
    <source>
        <strain evidence="10">YM2019G1</strain>
    </source>
</reference>
<dbReference type="PANTHER" id="PTHR31225">
    <property type="entry name" value="OS04G0344100 PROTEIN-RELATED"/>
    <property type="match status" value="1"/>
</dbReference>